<comment type="function">
    <text evidence="8">Catalyzes the deamination of adenosine to inosine at the wobble position 34 of tRNA(Arg2).</text>
</comment>
<dbReference type="EMBL" id="AMZN01000139">
    <property type="protein sequence ID" value="ELR68146.1"/>
    <property type="molecule type" value="Genomic_DNA"/>
</dbReference>
<dbReference type="STRING" id="1237149.C900_00722"/>
<dbReference type="OrthoDB" id="9802676at2"/>
<proteinExistence type="inferred from homology"/>
<dbReference type="PROSITE" id="PS00903">
    <property type="entry name" value="CYT_DCMP_DEAMINASES_1"/>
    <property type="match status" value="1"/>
</dbReference>
<feature type="binding site" evidence="8">
    <location>
        <position position="57"/>
    </location>
    <ligand>
        <name>Zn(2+)</name>
        <dbReference type="ChEBI" id="CHEBI:29105"/>
        <note>catalytic</note>
    </ligand>
</feature>
<evidence type="ECO:0000313" key="10">
    <source>
        <dbReference type="EMBL" id="ELR68146.1"/>
    </source>
</evidence>
<dbReference type="SUPFAM" id="SSF53927">
    <property type="entry name" value="Cytidine deaminase-like"/>
    <property type="match status" value="1"/>
</dbReference>
<keyword evidence="4 8" id="KW-0479">Metal-binding</keyword>
<dbReference type="eggNOG" id="COG0590">
    <property type="taxonomic scope" value="Bacteria"/>
</dbReference>
<evidence type="ECO:0000256" key="7">
    <source>
        <dbReference type="ARBA" id="ARBA00048045"/>
    </source>
</evidence>
<keyword evidence="11" id="KW-1185">Reference proteome</keyword>
<feature type="binding site" evidence="8">
    <location>
        <position position="87"/>
    </location>
    <ligand>
        <name>Zn(2+)</name>
        <dbReference type="ChEBI" id="CHEBI:29105"/>
        <note>catalytic</note>
    </ligand>
</feature>
<feature type="binding site" evidence="8">
    <location>
        <position position="90"/>
    </location>
    <ligand>
        <name>Zn(2+)</name>
        <dbReference type="ChEBI" id="CHEBI:29105"/>
        <note>catalytic</note>
    </ligand>
</feature>
<dbReference type="InterPro" id="IPR002125">
    <property type="entry name" value="CMP_dCMP_dom"/>
</dbReference>
<dbReference type="GO" id="GO:0002100">
    <property type="term" value="P:tRNA wobble adenosine to inosine editing"/>
    <property type="evidence" value="ECO:0007669"/>
    <property type="project" value="UniProtKB-UniRule"/>
</dbReference>
<dbReference type="PROSITE" id="PS51747">
    <property type="entry name" value="CYT_DCMP_DEAMINASES_2"/>
    <property type="match status" value="1"/>
</dbReference>
<dbReference type="InterPro" id="IPR028883">
    <property type="entry name" value="tRNA_aden_deaminase"/>
</dbReference>
<dbReference type="PATRIC" id="fig|1237149.3.peg.5791"/>
<keyword evidence="6 8" id="KW-0862">Zinc</keyword>
<dbReference type="RefSeq" id="WP_009583644.1">
    <property type="nucleotide sequence ID" value="NZ_AMZN01000139.1"/>
</dbReference>
<comment type="caution">
    <text evidence="10">The sequence shown here is derived from an EMBL/GenBank/DDBJ whole genome shotgun (WGS) entry which is preliminary data.</text>
</comment>
<dbReference type="GO" id="GO:0008270">
    <property type="term" value="F:zinc ion binding"/>
    <property type="evidence" value="ECO:0007669"/>
    <property type="project" value="UniProtKB-UniRule"/>
</dbReference>
<comment type="cofactor">
    <cofactor evidence="8">
        <name>Zn(2+)</name>
        <dbReference type="ChEBI" id="CHEBI:29105"/>
    </cofactor>
    <text evidence="8">Binds 1 zinc ion per subunit.</text>
</comment>
<dbReference type="AlphaFoldDB" id="L8JH05"/>
<dbReference type="Gene3D" id="3.40.140.10">
    <property type="entry name" value="Cytidine Deaminase, domain 2"/>
    <property type="match status" value="1"/>
</dbReference>
<comment type="subunit">
    <text evidence="2 8">Homodimer.</text>
</comment>
<gene>
    <name evidence="8" type="primary">tadA</name>
    <name evidence="10" type="ORF">C900_00722</name>
</gene>
<reference evidence="10 11" key="1">
    <citation type="submission" date="2012-12" db="EMBL/GenBank/DDBJ databases">
        <title>Genome assembly of Fulvivirga imtechensis AK7.</title>
        <authorList>
            <person name="Nupur N."/>
            <person name="Khatri I."/>
            <person name="Kumar R."/>
            <person name="Subramanian S."/>
            <person name="Pinnaka A."/>
        </authorList>
    </citation>
    <scope>NUCLEOTIDE SEQUENCE [LARGE SCALE GENOMIC DNA]</scope>
    <source>
        <strain evidence="10 11">AK7</strain>
    </source>
</reference>
<dbReference type="CDD" id="cd01285">
    <property type="entry name" value="nucleoside_deaminase"/>
    <property type="match status" value="1"/>
</dbReference>
<feature type="domain" description="CMP/dCMP-type deaminase" evidence="9">
    <location>
        <begin position="6"/>
        <end position="116"/>
    </location>
</feature>
<organism evidence="10 11">
    <name type="scientific">Fulvivirga imtechensis AK7</name>
    <dbReference type="NCBI Taxonomy" id="1237149"/>
    <lineage>
        <taxon>Bacteria</taxon>
        <taxon>Pseudomonadati</taxon>
        <taxon>Bacteroidota</taxon>
        <taxon>Cytophagia</taxon>
        <taxon>Cytophagales</taxon>
        <taxon>Fulvivirgaceae</taxon>
        <taxon>Fulvivirga</taxon>
    </lineage>
</organism>
<dbReference type="GO" id="GO:0052717">
    <property type="term" value="F:tRNA-specific adenosine-34 deaminase activity"/>
    <property type="evidence" value="ECO:0007669"/>
    <property type="project" value="UniProtKB-UniRule"/>
</dbReference>
<dbReference type="InterPro" id="IPR016193">
    <property type="entry name" value="Cytidine_deaminase-like"/>
</dbReference>
<evidence type="ECO:0000256" key="2">
    <source>
        <dbReference type="ARBA" id="ARBA00011738"/>
    </source>
</evidence>
<evidence type="ECO:0000256" key="4">
    <source>
        <dbReference type="ARBA" id="ARBA00022723"/>
    </source>
</evidence>
<keyword evidence="5 8" id="KW-0378">Hydrolase</keyword>
<dbReference type="Proteomes" id="UP000011135">
    <property type="component" value="Unassembled WGS sequence"/>
</dbReference>
<evidence type="ECO:0000256" key="3">
    <source>
        <dbReference type="ARBA" id="ARBA00022694"/>
    </source>
</evidence>
<evidence type="ECO:0000256" key="1">
    <source>
        <dbReference type="ARBA" id="ARBA00010669"/>
    </source>
</evidence>
<keyword evidence="3 8" id="KW-0819">tRNA processing</keyword>
<evidence type="ECO:0000313" key="11">
    <source>
        <dbReference type="Proteomes" id="UP000011135"/>
    </source>
</evidence>
<dbReference type="InterPro" id="IPR016192">
    <property type="entry name" value="APOBEC/CMP_deaminase_Zn-bd"/>
</dbReference>
<accession>L8JH05</accession>
<dbReference type="PANTHER" id="PTHR11079:SF202">
    <property type="entry name" value="TRNA-SPECIFIC ADENOSINE DEAMINASE"/>
    <property type="match status" value="1"/>
</dbReference>
<evidence type="ECO:0000256" key="6">
    <source>
        <dbReference type="ARBA" id="ARBA00022833"/>
    </source>
</evidence>
<dbReference type="EC" id="3.5.4.33" evidence="8"/>
<dbReference type="PANTHER" id="PTHR11079">
    <property type="entry name" value="CYTOSINE DEAMINASE FAMILY MEMBER"/>
    <property type="match status" value="1"/>
</dbReference>
<evidence type="ECO:0000256" key="8">
    <source>
        <dbReference type="HAMAP-Rule" id="MF_00972"/>
    </source>
</evidence>
<dbReference type="HAMAP" id="MF_00972">
    <property type="entry name" value="tRNA_aden_deaminase"/>
    <property type="match status" value="1"/>
</dbReference>
<protein>
    <recommendedName>
        <fullName evidence="8">tRNA-specific adenosine deaminase</fullName>
        <ecNumber evidence="8">3.5.4.33</ecNumber>
    </recommendedName>
</protein>
<feature type="active site" description="Proton donor" evidence="8">
    <location>
        <position position="59"/>
    </location>
</feature>
<sequence length="148" mass="16183">MTLSIHSDEHYMREALKQALLAKEEGEIPVGAVVVANNRIIARAYNQVEKLNDPTAHAEMLALTAAANYLGTKYLSDCSLYVTLEPCGMCAGALYWGQLGKLVYAAADDKRGYTILNPKLIHPRTEVVRGPFAGEAGALVVDFFKNLR</sequence>
<evidence type="ECO:0000259" key="9">
    <source>
        <dbReference type="PROSITE" id="PS51747"/>
    </source>
</evidence>
<evidence type="ECO:0000256" key="5">
    <source>
        <dbReference type="ARBA" id="ARBA00022801"/>
    </source>
</evidence>
<comment type="catalytic activity">
    <reaction evidence="7 8">
        <text>adenosine(34) in tRNA + H2O + H(+) = inosine(34) in tRNA + NH4(+)</text>
        <dbReference type="Rhea" id="RHEA:43168"/>
        <dbReference type="Rhea" id="RHEA-COMP:10373"/>
        <dbReference type="Rhea" id="RHEA-COMP:10374"/>
        <dbReference type="ChEBI" id="CHEBI:15377"/>
        <dbReference type="ChEBI" id="CHEBI:15378"/>
        <dbReference type="ChEBI" id="CHEBI:28938"/>
        <dbReference type="ChEBI" id="CHEBI:74411"/>
        <dbReference type="ChEBI" id="CHEBI:82852"/>
        <dbReference type="EC" id="3.5.4.33"/>
    </reaction>
</comment>
<dbReference type="Pfam" id="PF00383">
    <property type="entry name" value="dCMP_cyt_deam_1"/>
    <property type="match status" value="1"/>
</dbReference>
<comment type="similarity">
    <text evidence="1">Belongs to the cytidine and deoxycytidylate deaminase family. ADAT2 subfamily.</text>
</comment>
<name>L8JH05_9BACT</name>